<dbReference type="Proteomes" id="UP000216871">
    <property type="component" value="Unassembled WGS sequence"/>
</dbReference>
<dbReference type="RefSeq" id="WP_094667395.1">
    <property type="nucleotide sequence ID" value="NZ_MWWW01000008.1"/>
</dbReference>
<proteinExistence type="inferred from homology"/>
<evidence type="ECO:0000313" key="4">
    <source>
        <dbReference type="Proteomes" id="UP000216871"/>
    </source>
</evidence>
<dbReference type="InterPro" id="IPR036165">
    <property type="entry name" value="YefM-like_sf"/>
</dbReference>
<gene>
    <name evidence="3" type="ORF">BMYO_0806</name>
</gene>
<dbReference type="EMBL" id="MWWW01000008">
    <property type="protein sequence ID" value="OZG60345.1"/>
    <property type="molecule type" value="Genomic_DNA"/>
</dbReference>
<dbReference type="NCBIfam" id="TIGR01552">
    <property type="entry name" value="phd_fam"/>
    <property type="match status" value="1"/>
</dbReference>
<accession>A0A261FMY2</accession>
<keyword evidence="4" id="KW-1185">Reference proteome</keyword>
<dbReference type="OrthoDB" id="9795585at2"/>
<dbReference type="SUPFAM" id="SSF143120">
    <property type="entry name" value="YefM-like"/>
    <property type="match status" value="1"/>
</dbReference>
<protein>
    <recommendedName>
        <fullName evidence="2">Antitoxin</fullName>
    </recommendedName>
</protein>
<sequence>MVNQMIRPVSDLRNNFADVSRTVHETGEPVFLTKNGFGDMVVLSMEAYEGLRLDSHVYDMLLEGEREAEATGTRFSPEEALASMRAAINGAARV</sequence>
<evidence type="ECO:0000313" key="3">
    <source>
        <dbReference type="EMBL" id="OZG60345.1"/>
    </source>
</evidence>
<dbReference type="Pfam" id="PF02604">
    <property type="entry name" value="PhdYeFM_antitox"/>
    <property type="match status" value="1"/>
</dbReference>
<organism evidence="3 4">
    <name type="scientific">Bifidobacterium myosotis</name>
    <dbReference type="NCBI Taxonomy" id="1630166"/>
    <lineage>
        <taxon>Bacteria</taxon>
        <taxon>Bacillati</taxon>
        <taxon>Actinomycetota</taxon>
        <taxon>Actinomycetes</taxon>
        <taxon>Bifidobacteriales</taxon>
        <taxon>Bifidobacteriaceae</taxon>
        <taxon>Bifidobacterium</taxon>
    </lineage>
</organism>
<comment type="function">
    <text evidence="2">Antitoxin component of a type II toxin-antitoxin (TA) system.</text>
</comment>
<evidence type="ECO:0000256" key="1">
    <source>
        <dbReference type="ARBA" id="ARBA00009981"/>
    </source>
</evidence>
<reference evidence="3 4" key="1">
    <citation type="journal article" date="2017" name="BMC Genomics">
        <title>Comparative genomic and phylogenomic analyses of the Bifidobacteriaceae family.</title>
        <authorList>
            <person name="Lugli G.A."/>
            <person name="Milani C."/>
            <person name="Turroni F."/>
            <person name="Duranti S."/>
            <person name="Mancabelli L."/>
            <person name="Mangifesta M."/>
            <person name="Ferrario C."/>
            <person name="Modesto M."/>
            <person name="Mattarelli P."/>
            <person name="Jiri K."/>
            <person name="van Sinderen D."/>
            <person name="Ventura M."/>
        </authorList>
    </citation>
    <scope>NUCLEOTIDE SEQUENCE [LARGE SCALE GENOMIC DNA]</scope>
    <source>
        <strain evidence="3 4">DSM 100196</strain>
    </source>
</reference>
<dbReference type="AlphaFoldDB" id="A0A261FMY2"/>
<comment type="caution">
    <text evidence="3">The sequence shown here is derived from an EMBL/GenBank/DDBJ whole genome shotgun (WGS) entry which is preliminary data.</text>
</comment>
<name>A0A261FMY2_9BIFI</name>
<dbReference type="Gene3D" id="3.40.1620.10">
    <property type="entry name" value="YefM-like domain"/>
    <property type="match status" value="1"/>
</dbReference>
<evidence type="ECO:0000256" key="2">
    <source>
        <dbReference type="RuleBase" id="RU362080"/>
    </source>
</evidence>
<comment type="similarity">
    <text evidence="1 2">Belongs to the phD/YefM antitoxin family.</text>
</comment>
<dbReference type="InterPro" id="IPR006442">
    <property type="entry name" value="Antitoxin_Phd/YefM"/>
</dbReference>